<evidence type="ECO:0000256" key="13">
    <source>
        <dbReference type="RuleBase" id="RU362091"/>
    </source>
</evidence>
<evidence type="ECO:0000256" key="12">
    <source>
        <dbReference type="ARBA" id="ARBA00033708"/>
    </source>
</evidence>
<feature type="transmembrane region" description="Helical" evidence="14">
    <location>
        <begin position="234"/>
        <end position="253"/>
    </location>
</feature>
<proteinExistence type="inferred from homology"/>
<evidence type="ECO:0000256" key="3">
    <source>
        <dbReference type="ARBA" id="ARBA00022448"/>
    </source>
</evidence>
<feature type="transmembrane region" description="Helical" evidence="14">
    <location>
        <begin position="274"/>
        <end position="294"/>
    </location>
</feature>
<dbReference type="Gene3D" id="1.20.1730.10">
    <property type="entry name" value="Sodium/glucose cotransporter"/>
    <property type="match status" value="1"/>
</dbReference>
<dbReference type="PANTHER" id="PTHR48086">
    <property type="entry name" value="SODIUM/PROLINE SYMPORTER-RELATED"/>
    <property type="match status" value="1"/>
</dbReference>
<comment type="catalytic activity">
    <reaction evidence="12">
        <text>L-proline(in) + Na(+)(in) = L-proline(out) + Na(+)(out)</text>
        <dbReference type="Rhea" id="RHEA:28967"/>
        <dbReference type="ChEBI" id="CHEBI:29101"/>
        <dbReference type="ChEBI" id="CHEBI:60039"/>
    </reaction>
</comment>
<evidence type="ECO:0000313" key="15">
    <source>
        <dbReference type="EMBL" id="MDQ0674390.1"/>
    </source>
</evidence>
<evidence type="ECO:0000256" key="10">
    <source>
        <dbReference type="ARBA" id="ARBA00023136"/>
    </source>
</evidence>
<evidence type="ECO:0000256" key="6">
    <source>
        <dbReference type="ARBA" id="ARBA00022847"/>
    </source>
</evidence>
<evidence type="ECO:0000256" key="7">
    <source>
        <dbReference type="ARBA" id="ARBA00022989"/>
    </source>
</evidence>
<feature type="transmembrane region" description="Helical" evidence="14">
    <location>
        <begin position="71"/>
        <end position="93"/>
    </location>
</feature>
<evidence type="ECO:0000256" key="11">
    <source>
        <dbReference type="ARBA" id="ARBA00023201"/>
    </source>
</evidence>
<feature type="transmembrane region" description="Helical" evidence="14">
    <location>
        <begin position="391"/>
        <end position="413"/>
    </location>
</feature>
<feature type="transmembrane region" description="Helical" evidence="14">
    <location>
        <begin position="6"/>
        <end position="22"/>
    </location>
</feature>
<keyword evidence="6" id="KW-0769">Symport</keyword>
<keyword evidence="9" id="KW-0406">Ion transport</keyword>
<keyword evidence="10 14" id="KW-0472">Membrane</keyword>
<keyword evidence="16" id="KW-1185">Reference proteome</keyword>
<evidence type="ECO:0000256" key="14">
    <source>
        <dbReference type="SAM" id="Phobius"/>
    </source>
</evidence>
<evidence type="ECO:0000313" key="16">
    <source>
        <dbReference type="Proteomes" id="UP001236806"/>
    </source>
</evidence>
<sequence length="511" mass="54322">MHALDWIVLSGYFLVMVGIGWWSRRRVHNAADFFTAGGKMPWWLAGISHHMSGYSAAVFVGYAALAYTTGFAVYVWWALSITVACVVGSFLFAPRWPRLRQRLGIISPLEYLTTRYNLPAQQVLAWSGTALKVFDVAAKWAASAILLETFAGVPLPVGIVLVGGVTMVYSTIGGLWADALTDFGQFVIQFVAAIALLVATMAKLGGISSIFGMWEQLPPSHSAPFGGTLTMGFFLAYIVISTVSYNGGTWNLAQRFIAAPTGSSARKSTLLSGGLYLVWPLVLFFPMWAAPLLVPNLAQPEQSYALVAQMLLPAGLVGLVLAGMFSHTMAMTSSDANAISAVITRDIIPALRGSRQPLASKTELAAGRLSTFLFIGLSMVIALSANSFGGVLGLLILWFGALVGPIAIPMLLGMLPPFKRCGPSAALFSWAAGLIVFAVNKYVLTAQMASLGDLSQAVSVAAPILASIVVYCLMGVIRPWRNEESDALVDSLSVDAPEDVDQATIAAGARA</sequence>
<dbReference type="CDD" id="cd11477">
    <property type="entry name" value="SLC5sbd_u1"/>
    <property type="match status" value="1"/>
</dbReference>
<dbReference type="InterPro" id="IPR050277">
    <property type="entry name" value="Sodium:Solute_Symporter"/>
</dbReference>
<dbReference type="PANTHER" id="PTHR48086:SF3">
    <property type="entry name" value="SODIUM_PROLINE SYMPORTER"/>
    <property type="match status" value="1"/>
</dbReference>
<dbReference type="Pfam" id="PF00474">
    <property type="entry name" value="SSF"/>
    <property type="match status" value="1"/>
</dbReference>
<evidence type="ECO:0000256" key="4">
    <source>
        <dbReference type="ARBA" id="ARBA00022475"/>
    </source>
</evidence>
<comment type="subcellular location">
    <subcellularLocation>
        <location evidence="1">Cell membrane</location>
        <topology evidence="1">Multi-pass membrane protein</topology>
    </subcellularLocation>
</comment>
<dbReference type="InterPro" id="IPR018212">
    <property type="entry name" value="Na/solute_symporter_CS"/>
</dbReference>
<dbReference type="EMBL" id="JAUSXB010000001">
    <property type="protein sequence ID" value="MDQ0674390.1"/>
    <property type="molecule type" value="Genomic_DNA"/>
</dbReference>
<evidence type="ECO:0000256" key="5">
    <source>
        <dbReference type="ARBA" id="ARBA00022692"/>
    </source>
</evidence>
<feature type="transmembrane region" description="Helical" evidence="14">
    <location>
        <begin position="365"/>
        <end position="385"/>
    </location>
</feature>
<comment type="similarity">
    <text evidence="2 13">Belongs to the sodium:solute symporter (SSF) (TC 2.A.21) family.</text>
</comment>
<dbReference type="PROSITE" id="PS00456">
    <property type="entry name" value="NA_SOLUT_SYMP_1"/>
    <property type="match status" value="1"/>
</dbReference>
<evidence type="ECO:0000256" key="2">
    <source>
        <dbReference type="ARBA" id="ARBA00006434"/>
    </source>
</evidence>
<gene>
    <name evidence="15" type="ORF">QFZ36_001951</name>
</gene>
<feature type="transmembrane region" description="Helical" evidence="14">
    <location>
        <begin position="306"/>
        <end position="325"/>
    </location>
</feature>
<feature type="transmembrane region" description="Helical" evidence="14">
    <location>
        <begin position="456"/>
        <end position="477"/>
    </location>
</feature>
<organism evidence="15 16">
    <name type="scientific">Pseudarthrobacter siccitolerans</name>
    <dbReference type="NCBI Taxonomy" id="861266"/>
    <lineage>
        <taxon>Bacteria</taxon>
        <taxon>Bacillati</taxon>
        <taxon>Actinomycetota</taxon>
        <taxon>Actinomycetes</taxon>
        <taxon>Micrococcales</taxon>
        <taxon>Micrococcaceae</taxon>
        <taxon>Pseudarthrobacter</taxon>
    </lineage>
</organism>
<protein>
    <submittedName>
        <fullName evidence="15">SSS family solute:Na+ symporter</fullName>
    </submittedName>
</protein>
<dbReference type="InterPro" id="IPR001734">
    <property type="entry name" value="Na/solute_symporter"/>
</dbReference>
<keyword evidence="3" id="KW-0813">Transport</keyword>
<evidence type="ECO:0000256" key="9">
    <source>
        <dbReference type="ARBA" id="ARBA00023065"/>
    </source>
</evidence>
<evidence type="ECO:0000256" key="8">
    <source>
        <dbReference type="ARBA" id="ARBA00023053"/>
    </source>
</evidence>
<dbReference type="Proteomes" id="UP001236806">
    <property type="component" value="Unassembled WGS sequence"/>
</dbReference>
<name>A0ABU0PKB8_9MICC</name>
<dbReference type="RefSeq" id="WP_306635926.1">
    <property type="nucleotide sequence ID" value="NZ_JAUSXB010000001.1"/>
</dbReference>
<dbReference type="PROSITE" id="PS50283">
    <property type="entry name" value="NA_SOLUT_SYMP_3"/>
    <property type="match status" value="1"/>
</dbReference>
<accession>A0ABU0PKB8</accession>
<comment type="caution">
    <text evidence="15">The sequence shown here is derived from an EMBL/GenBank/DDBJ whole genome shotgun (WGS) entry which is preliminary data.</text>
</comment>
<dbReference type="InterPro" id="IPR038377">
    <property type="entry name" value="Na/Glc_symporter_sf"/>
</dbReference>
<keyword evidence="7 14" id="KW-1133">Transmembrane helix</keyword>
<keyword evidence="11" id="KW-0739">Sodium transport</keyword>
<feature type="transmembrane region" description="Helical" evidence="14">
    <location>
        <begin position="153"/>
        <end position="176"/>
    </location>
</feature>
<reference evidence="15 16" key="1">
    <citation type="submission" date="2023-07" db="EMBL/GenBank/DDBJ databases">
        <title>Comparative genomics of wheat-associated soil bacteria to identify genetic determinants of phenazine resistance.</title>
        <authorList>
            <person name="Mouncey N."/>
        </authorList>
    </citation>
    <scope>NUCLEOTIDE SEQUENCE [LARGE SCALE GENOMIC DNA]</scope>
    <source>
        <strain evidence="15 16">W1I3</strain>
    </source>
</reference>
<feature type="transmembrane region" description="Helical" evidence="14">
    <location>
        <begin position="188"/>
        <end position="214"/>
    </location>
</feature>
<keyword evidence="5 14" id="KW-0812">Transmembrane</keyword>
<feature type="transmembrane region" description="Helical" evidence="14">
    <location>
        <begin position="123"/>
        <end position="147"/>
    </location>
</feature>
<keyword evidence="4" id="KW-1003">Cell membrane</keyword>
<keyword evidence="8" id="KW-0915">Sodium</keyword>
<feature type="transmembrane region" description="Helical" evidence="14">
    <location>
        <begin position="425"/>
        <end position="444"/>
    </location>
</feature>
<evidence type="ECO:0000256" key="1">
    <source>
        <dbReference type="ARBA" id="ARBA00004651"/>
    </source>
</evidence>
<feature type="transmembrane region" description="Helical" evidence="14">
    <location>
        <begin position="42"/>
        <end position="65"/>
    </location>
</feature>